<proteinExistence type="predicted"/>
<sequence length="508" mass="55915">MGKKLPDELVEVLELVGVQWPNIDEDEVRGCAKDYRHLAEGLRDVVKEGNDACAHIVGGRSKGRTVSAIDRRWGKLTTEDLATFAKALDELAGALDDCAGLIEGCKVACIAELSTTAAAATVGVIGMFFTAGISGLLSAGAIALCRIALHEAIDYAVGEITSIVTDKIEAMILSKIEDVFTDHLDAEDENLTDYAAGSSDMAQDLVIEFDEFDRATGGYRKTRDNFDEKKGAHKAGGVKRRSSVKKDSRFHKLATIMEKAEDAVDKKADETVDVLEKHGGKIDKSKNGHKEEEERRKREFEGCEDAPMYILNADGSIDKLLPSGTIDPKGMNGEDKLNLVNITENGKVWRPRGDKERREWNTPGNHTGKVSSTKVNPDANELARATQLARKAHNYYQGKNYAAGRYIDPKSGRESILIGRSEGGFHSEKQIGHPLLHTGNQSGLKEMFTEREPCQKTPQCNRWLDYYFKRGNPDLTVTYAAAYDQSDPKTQGKEHAKYVSGLRKAHGR</sequence>
<feature type="region of interest" description="Disordered" evidence="1">
    <location>
        <begin position="353"/>
        <end position="379"/>
    </location>
</feature>
<dbReference type="InterPro" id="IPR057746">
    <property type="entry name" value="CpnT-like_N"/>
</dbReference>
<dbReference type="Pfam" id="PF25547">
    <property type="entry name" value="WXG100_2"/>
    <property type="match status" value="1"/>
</dbReference>
<dbReference type="InterPro" id="IPR032722">
    <property type="entry name" value="Deaminase_XOO_2897"/>
</dbReference>
<reference evidence="3" key="1">
    <citation type="submission" date="2022-10" db="EMBL/GenBank/DDBJ databases">
        <title>The complete genomes of actinobacterial strains from the NBC collection.</title>
        <authorList>
            <person name="Joergensen T.S."/>
            <person name="Alvarez Arevalo M."/>
            <person name="Sterndorff E.B."/>
            <person name="Faurdal D."/>
            <person name="Vuksanovic O."/>
            <person name="Mourched A.-S."/>
            <person name="Charusanti P."/>
            <person name="Shaw S."/>
            <person name="Blin K."/>
            <person name="Weber T."/>
        </authorList>
    </citation>
    <scope>NUCLEOTIDE SEQUENCE</scope>
    <source>
        <strain evidence="3">NBC_00008</strain>
    </source>
</reference>
<evidence type="ECO:0000256" key="1">
    <source>
        <dbReference type="SAM" id="MobiDB-lite"/>
    </source>
</evidence>
<feature type="compositionally biased region" description="Polar residues" evidence="1">
    <location>
        <begin position="362"/>
        <end position="375"/>
    </location>
</feature>
<gene>
    <name evidence="3" type="ORF">OG398_15965</name>
</gene>
<dbReference type="AlphaFoldDB" id="A0AAU2VRN9"/>
<feature type="region of interest" description="Disordered" evidence="1">
    <location>
        <begin position="280"/>
        <end position="299"/>
    </location>
</feature>
<organism evidence="3">
    <name type="scientific">Streptomyces sp. NBC_00008</name>
    <dbReference type="NCBI Taxonomy" id="2903610"/>
    <lineage>
        <taxon>Bacteria</taxon>
        <taxon>Bacillati</taxon>
        <taxon>Actinomycetota</taxon>
        <taxon>Actinomycetes</taxon>
        <taxon>Kitasatosporales</taxon>
        <taxon>Streptomycetaceae</taxon>
        <taxon>Streptomyces</taxon>
    </lineage>
</organism>
<dbReference type="EMBL" id="CP108313">
    <property type="protein sequence ID" value="WTW69662.1"/>
    <property type="molecule type" value="Genomic_DNA"/>
</dbReference>
<evidence type="ECO:0000313" key="3">
    <source>
        <dbReference type="EMBL" id="WTW69662.1"/>
    </source>
</evidence>
<accession>A0AAU2VRN9</accession>
<dbReference type="Pfam" id="PF14440">
    <property type="entry name" value="XOO_2897-deam"/>
    <property type="match status" value="1"/>
</dbReference>
<feature type="region of interest" description="Disordered" evidence="1">
    <location>
        <begin position="485"/>
        <end position="508"/>
    </location>
</feature>
<protein>
    <recommendedName>
        <fullName evidence="2">Outer membrane channel protein CpnT-like N-terminal domain-containing protein</fullName>
    </recommendedName>
</protein>
<feature type="domain" description="Outer membrane channel protein CpnT-like N-terminal" evidence="2">
    <location>
        <begin position="12"/>
        <end position="132"/>
    </location>
</feature>
<feature type="compositionally biased region" description="Basic and acidic residues" evidence="1">
    <location>
        <begin position="486"/>
        <end position="497"/>
    </location>
</feature>
<name>A0AAU2VRN9_9ACTN</name>
<evidence type="ECO:0000259" key="2">
    <source>
        <dbReference type="Pfam" id="PF25547"/>
    </source>
</evidence>